<feature type="binding site" evidence="1">
    <location>
        <position position="339"/>
    </location>
    <ligand>
        <name>Mg(2+)</name>
        <dbReference type="ChEBI" id="CHEBI:18420"/>
        <label>1</label>
    </ligand>
</feature>
<protein>
    <submittedName>
        <fullName evidence="3">FrmA protein</fullName>
    </submittedName>
</protein>
<dbReference type="AlphaFoldDB" id="A0A812LNS9"/>
<accession>A0A812LNS9</accession>
<dbReference type="PANTHER" id="PTHR16222">
    <property type="entry name" value="ADP-RIBOSYLGLYCOHYDROLASE"/>
    <property type="match status" value="1"/>
</dbReference>
<feature type="binding site" evidence="1">
    <location>
        <position position="336"/>
    </location>
    <ligand>
        <name>Mg(2+)</name>
        <dbReference type="ChEBI" id="CHEBI:18420"/>
        <label>1</label>
    </ligand>
</feature>
<comment type="cofactor">
    <cofactor evidence="1">
        <name>Mg(2+)</name>
        <dbReference type="ChEBI" id="CHEBI:18420"/>
    </cofactor>
    <text evidence="1">Binds 2 magnesium ions per subunit.</text>
</comment>
<keyword evidence="1" id="KW-0479">Metal-binding</keyword>
<sequence>MAECTDAPATSVPQFAADHKAKVARRALLASAGPVTQLLIGDAIGDAFGFGVEMQDAHWMRQCVTRCTSWPENPVKREEHKFNSVRGMYSDDCEMTVGLMKALVKDGMAASEDAMLTAWREEWELAKCRPSPAVPGAERSGHGSVKYFFNGKTSLNELRESQASRVDPGNAPPMRALPLAFVDPGCCQELCRANADTTHPHPKARAASYLIAQAARWLIVEKGRKQKVLEVALERLQASDLNHLETVSLLQKIQELPDYHSFGQRLQGMPEAVHALLCGPQPHPDLENVPGGQDGTSAVHGLGSDAMRTAGVVLYILRFHRGPRDALLTSLYIGGDVDSIAALCLGIVGGSEGLQLGQRCGLPWFLVEELEGVEYLVSQASRFEAWLSERGLGTLGISKASRRTKAPSTRLKRPAAAVHKRPSKRPR</sequence>
<feature type="region of interest" description="Disordered" evidence="2">
    <location>
        <begin position="398"/>
        <end position="427"/>
    </location>
</feature>
<evidence type="ECO:0000256" key="2">
    <source>
        <dbReference type="SAM" id="MobiDB-lite"/>
    </source>
</evidence>
<dbReference type="GO" id="GO:0046872">
    <property type="term" value="F:metal ion binding"/>
    <property type="evidence" value="ECO:0007669"/>
    <property type="project" value="UniProtKB-KW"/>
</dbReference>
<dbReference type="InterPro" id="IPR005502">
    <property type="entry name" value="Ribosyl_crysJ1"/>
</dbReference>
<evidence type="ECO:0000313" key="3">
    <source>
        <dbReference type="EMBL" id="CAE7244474.1"/>
    </source>
</evidence>
<dbReference type="OrthoDB" id="417550at2759"/>
<feature type="binding site" evidence="1">
    <location>
        <position position="90"/>
    </location>
    <ligand>
        <name>Mg(2+)</name>
        <dbReference type="ChEBI" id="CHEBI:18420"/>
        <label>1</label>
    </ligand>
</feature>
<dbReference type="Gene3D" id="1.10.4080.10">
    <property type="entry name" value="ADP-ribosylation/Crystallin J1"/>
    <property type="match status" value="1"/>
</dbReference>
<evidence type="ECO:0000313" key="4">
    <source>
        <dbReference type="Proteomes" id="UP000604046"/>
    </source>
</evidence>
<keyword evidence="4" id="KW-1185">Reference proteome</keyword>
<dbReference type="SUPFAM" id="SSF101478">
    <property type="entry name" value="ADP-ribosylglycohydrolase"/>
    <property type="match status" value="1"/>
</dbReference>
<name>A0A812LNS9_9DINO</name>
<evidence type="ECO:0000256" key="1">
    <source>
        <dbReference type="PIRSR" id="PIRSR605502-1"/>
    </source>
</evidence>
<organism evidence="3 4">
    <name type="scientific">Symbiodinium natans</name>
    <dbReference type="NCBI Taxonomy" id="878477"/>
    <lineage>
        <taxon>Eukaryota</taxon>
        <taxon>Sar</taxon>
        <taxon>Alveolata</taxon>
        <taxon>Dinophyceae</taxon>
        <taxon>Suessiales</taxon>
        <taxon>Symbiodiniaceae</taxon>
        <taxon>Symbiodinium</taxon>
    </lineage>
</organism>
<feature type="binding site" evidence="1">
    <location>
        <position position="338"/>
    </location>
    <ligand>
        <name>Mg(2+)</name>
        <dbReference type="ChEBI" id="CHEBI:18420"/>
        <label>1</label>
    </ligand>
</feature>
<dbReference type="InterPro" id="IPR050792">
    <property type="entry name" value="ADP-ribosylglycohydrolase"/>
</dbReference>
<dbReference type="EMBL" id="CAJNDS010001024">
    <property type="protein sequence ID" value="CAE7244474.1"/>
    <property type="molecule type" value="Genomic_DNA"/>
</dbReference>
<feature type="compositionally biased region" description="Basic residues" evidence="2">
    <location>
        <begin position="400"/>
        <end position="427"/>
    </location>
</feature>
<dbReference type="PANTHER" id="PTHR16222:SF12">
    <property type="entry name" value="ADP-RIBOSYLGLYCOHYDROLASE-RELATED"/>
    <property type="match status" value="1"/>
</dbReference>
<comment type="caution">
    <text evidence="3">The sequence shown here is derived from an EMBL/GenBank/DDBJ whole genome shotgun (WGS) entry which is preliminary data.</text>
</comment>
<proteinExistence type="predicted"/>
<gene>
    <name evidence="3" type="primary">frmA</name>
    <name evidence="3" type="ORF">SNAT2548_LOCUS11444</name>
</gene>
<dbReference type="Proteomes" id="UP000604046">
    <property type="component" value="Unassembled WGS sequence"/>
</dbReference>
<reference evidence="3" key="1">
    <citation type="submission" date="2021-02" db="EMBL/GenBank/DDBJ databases">
        <authorList>
            <person name="Dougan E. K."/>
            <person name="Rhodes N."/>
            <person name="Thang M."/>
            <person name="Chan C."/>
        </authorList>
    </citation>
    <scope>NUCLEOTIDE SEQUENCE</scope>
</reference>
<feature type="binding site" evidence="1">
    <location>
        <position position="92"/>
    </location>
    <ligand>
        <name>Mg(2+)</name>
        <dbReference type="ChEBI" id="CHEBI:18420"/>
        <label>1</label>
    </ligand>
</feature>
<dbReference type="InterPro" id="IPR036705">
    <property type="entry name" value="Ribosyl_crysJ1_sf"/>
</dbReference>
<feature type="binding site" evidence="1">
    <location>
        <position position="91"/>
    </location>
    <ligand>
        <name>Mg(2+)</name>
        <dbReference type="ChEBI" id="CHEBI:18420"/>
        <label>1</label>
    </ligand>
</feature>
<dbReference type="Pfam" id="PF03747">
    <property type="entry name" value="ADP_ribosyl_GH"/>
    <property type="match status" value="1"/>
</dbReference>
<keyword evidence="1" id="KW-0460">Magnesium</keyword>